<keyword evidence="9" id="KW-1185">Reference proteome</keyword>
<evidence type="ECO:0000256" key="2">
    <source>
        <dbReference type="ARBA" id="ARBA00005245"/>
    </source>
</evidence>
<evidence type="ECO:0000313" key="9">
    <source>
        <dbReference type="Proteomes" id="UP001061958"/>
    </source>
</evidence>
<organism evidence="8 9">
    <name type="scientific">Galdieria partita</name>
    <dbReference type="NCBI Taxonomy" id="83374"/>
    <lineage>
        <taxon>Eukaryota</taxon>
        <taxon>Rhodophyta</taxon>
        <taxon>Bangiophyceae</taxon>
        <taxon>Galdieriales</taxon>
        <taxon>Galdieriaceae</taxon>
        <taxon>Galdieria</taxon>
    </lineage>
</organism>
<proteinExistence type="inferred from homology"/>
<protein>
    <recommendedName>
        <fullName evidence="10">Microsomal signal peptidase 12 kDa subunit</fullName>
    </recommendedName>
</protein>
<feature type="transmembrane region" description="Helical" evidence="7">
    <location>
        <begin position="36"/>
        <end position="56"/>
    </location>
</feature>
<dbReference type="Proteomes" id="UP001061958">
    <property type="component" value="Unassembled WGS sequence"/>
</dbReference>
<evidence type="ECO:0000256" key="6">
    <source>
        <dbReference type="ARBA" id="ARBA00023136"/>
    </source>
</evidence>
<comment type="caution">
    <text evidence="8">The sequence shown here is derived from an EMBL/GenBank/DDBJ whole genome shotgun (WGS) entry which is preliminary data.</text>
</comment>
<dbReference type="GO" id="GO:0006465">
    <property type="term" value="P:signal peptide processing"/>
    <property type="evidence" value="ECO:0007669"/>
    <property type="project" value="InterPro"/>
</dbReference>
<sequence>MDLQGQATCERYTKKGIFLTTVACLLVALVTDDYEAMLKCFIIGVSCVGWGVLFNWPLYRRHPLHFVIDKNTMDS</sequence>
<evidence type="ECO:0000256" key="7">
    <source>
        <dbReference type="SAM" id="Phobius"/>
    </source>
</evidence>
<evidence type="ECO:0008006" key="10">
    <source>
        <dbReference type="Google" id="ProtNLM"/>
    </source>
</evidence>
<evidence type="ECO:0000256" key="1">
    <source>
        <dbReference type="ARBA" id="ARBA00004477"/>
    </source>
</evidence>
<keyword evidence="3 7" id="KW-0812">Transmembrane</keyword>
<dbReference type="InterPro" id="IPR009542">
    <property type="entry name" value="Spc1/SPCS1"/>
</dbReference>
<dbReference type="GO" id="GO:0005787">
    <property type="term" value="C:signal peptidase complex"/>
    <property type="evidence" value="ECO:0007669"/>
    <property type="project" value="InterPro"/>
</dbReference>
<evidence type="ECO:0000256" key="3">
    <source>
        <dbReference type="ARBA" id="ARBA00022692"/>
    </source>
</evidence>
<keyword evidence="6 7" id="KW-0472">Membrane</keyword>
<evidence type="ECO:0000256" key="4">
    <source>
        <dbReference type="ARBA" id="ARBA00022824"/>
    </source>
</evidence>
<comment type="subcellular location">
    <subcellularLocation>
        <location evidence="1">Endoplasmic reticulum membrane</location>
        <topology evidence="1">Multi-pass membrane protein</topology>
    </subcellularLocation>
</comment>
<reference evidence="8" key="1">
    <citation type="journal article" date="2022" name="Proc. Natl. Acad. Sci. U.S.A.">
        <title>Life cycle and functional genomics of the unicellular red alga Galdieria for elucidating algal and plant evolution and industrial use.</title>
        <authorList>
            <person name="Hirooka S."/>
            <person name="Itabashi T."/>
            <person name="Ichinose T.M."/>
            <person name="Onuma R."/>
            <person name="Fujiwara T."/>
            <person name="Yamashita S."/>
            <person name="Jong L.W."/>
            <person name="Tomita R."/>
            <person name="Iwane A.H."/>
            <person name="Miyagishima S.Y."/>
        </authorList>
    </citation>
    <scope>NUCLEOTIDE SEQUENCE</scope>
    <source>
        <strain evidence="8">NBRC 102759</strain>
    </source>
</reference>
<dbReference type="AlphaFoldDB" id="A0A9C7UU27"/>
<accession>A0A9C7UU27</accession>
<name>A0A9C7UU27_9RHOD</name>
<dbReference type="OrthoDB" id="11042at2759"/>
<evidence type="ECO:0000313" key="8">
    <source>
        <dbReference type="EMBL" id="GJQ15247.1"/>
    </source>
</evidence>
<feature type="transmembrane region" description="Helical" evidence="7">
    <location>
        <begin position="12"/>
        <end position="30"/>
    </location>
</feature>
<comment type="similarity">
    <text evidence="2">Belongs to the SPCS1 family.</text>
</comment>
<gene>
    <name evidence="8" type="ORF">GpartN1_g7038.t1</name>
</gene>
<reference evidence="8" key="2">
    <citation type="submission" date="2022-01" db="EMBL/GenBank/DDBJ databases">
        <authorList>
            <person name="Hirooka S."/>
            <person name="Miyagishima S.Y."/>
        </authorList>
    </citation>
    <scope>NUCLEOTIDE SEQUENCE</scope>
    <source>
        <strain evidence="8">NBRC 102759</strain>
    </source>
</reference>
<evidence type="ECO:0000256" key="5">
    <source>
        <dbReference type="ARBA" id="ARBA00022989"/>
    </source>
</evidence>
<dbReference type="EMBL" id="BQMJ01000066">
    <property type="protein sequence ID" value="GJQ15247.1"/>
    <property type="molecule type" value="Genomic_DNA"/>
</dbReference>
<keyword evidence="5 7" id="KW-1133">Transmembrane helix</keyword>
<keyword evidence="4" id="KW-0256">Endoplasmic reticulum</keyword>
<dbReference type="Pfam" id="PF06645">
    <property type="entry name" value="SPC12"/>
    <property type="match status" value="1"/>
</dbReference>